<keyword evidence="7" id="KW-1185">Reference proteome</keyword>
<evidence type="ECO:0000256" key="1">
    <source>
        <dbReference type="ARBA" id="ARBA00022475"/>
    </source>
</evidence>
<name>R4YK25_OLEAN</name>
<evidence type="ECO:0000313" key="6">
    <source>
        <dbReference type="EMBL" id="CCK74687.1"/>
    </source>
</evidence>
<organism evidence="6 7">
    <name type="scientific">Oleispira antarctica RB-8</name>
    <dbReference type="NCBI Taxonomy" id="698738"/>
    <lineage>
        <taxon>Bacteria</taxon>
        <taxon>Pseudomonadati</taxon>
        <taxon>Pseudomonadota</taxon>
        <taxon>Gammaproteobacteria</taxon>
        <taxon>Oceanospirillales</taxon>
        <taxon>Oceanospirillaceae</taxon>
        <taxon>Oleispira</taxon>
    </lineage>
</organism>
<feature type="transmembrane region" description="Helical" evidence="5">
    <location>
        <begin position="111"/>
        <end position="130"/>
    </location>
</feature>
<dbReference type="Proteomes" id="UP000032749">
    <property type="component" value="Chromosome"/>
</dbReference>
<feature type="transmembrane region" description="Helical" evidence="5">
    <location>
        <begin position="142"/>
        <end position="165"/>
    </location>
</feature>
<evidence type="ECO:0008006" key="8">
    <source>
        <dbReference type="Google" id="ProtNLM"/>
    </source>
</evidence>
<keyword evidence="1" id="KW-1003">Cell membrane</keyword>
<evidence type="ECO:0000256" key="3">
    <source>
        <dbReference type="ARBA" id="ARBA00022989"/>
    </source>
</evidence>
<dbReference type="PATRIC" id="fig|698738.3.peg.527"/>
<dbReference type="EMBL" id="FO203512">
    <property type="protein sequence ID" value="CCK74687.1"/>
    <property type="molecule type" value="Genomic_DNA"/>
</dbReference>
<keyword evidence="4 5" id="KW-0472">Membrane</keyword>
<evidence type="ECO:0000313" key="7">
    <source>
        <dbReference type="Proteomes" id="UP000032749"/>
    </source>
</evidence>
<dbReference type="STRING" id="698738.OLEAN_C05110"/>
<sequence length="242" mass="27197">MMHLDLLSEFILACFIMGCGIGADVAIATFVRAHQLAKQKQTRYWVVGVTVTHTVFPMVGYLLAYFSIQSIPLLTPIVGVLAFSFIAYFLWQELNGYLNSDEGDHDDRQSLVTFALILAVSWDALWSGPAKSAQVMNWPHELVWVSFIVVGFFVALCAYAGLRLAKRFKQTSTEFSVFIIVGLWIQYSVIAYFGLLALLRYTLSLMIDSWQVFSISSAVVAIVMMLLFIRNQKNLPAQKTVT</sequence>
<feature type="transmembrane region" description="Helical" evidence="5">
    <location>
        <begin position="43"/>
        <end position="64"/>
    </location>
</feature>
<dbReference type="KEGG" id="oai:OLEAN_C05110"/>
<dbReference type="AlphaFoldDB" id="R4YK25"/>
<dbReference type="InterPro" id="IPR003810">
    <property type="entry name" value="Mntp/YtaF"/>
</dbReference>
<feature type="transmembrane region" description="Helical" evidence="5">
    <location>
        <begin position="177"/>
        <end position="198"/>
    </location>
</feature>
<evidence type="ECO:0000256" key="5">
    <source>
        <dbReference type="SAM" id="Phobius"/>
    </source>
</evidence>
<feature type="transmembrane region" description="Helical" evidence="5">
    <location>
        <begin position="210"/>
        <end position="229"/>
    </location>
</feature>
<protein>
    <recommendedName>
        <fullName evidence="8">Manganese efflux pump MntP</fullName>
    </recommendedName>
</protein>
<feature type="transmembrane region" description="Helical" evidence="5">
    <location>
        <begin position="70"/>
        <end position="91"/>
    </location>
</feature>
<keyword evidence="3 5" id="KW-1133">Transmembrane helix</keyword>
<gene>
    <name evidence="6" type="ORF">OLEAN_C05110</name>
</gene>
<keyword evidence="2 5" id="KW-0812">Transmembrane</keyword>
<evidence type="ECO:0000256" key="2">
    <source>
        <dbReference type="ARBA" id="ARBA00022692"/>
    </source>
</evidence>
<dbReference type="Pfam" id="PF02659">
    <property type="entry name" value="Mntp"/>
    <property type="match status" value="1"/>
</dbReference>
<accession>R4YK25</accession>
<reference evidence="6 7" key="1">
    <citation type="journal article" date="2013" name="Nat. Commun.">
        <title>Genome sequence and functional genomic analysis of the oil-degrading bacterium Oleispira antarctica.</title>
        <authorList>
            <person name="Kube M."/>
            <person name="Chernikova T.N."/>
            <person name="Al-Ramahi Y."/>
            <person name="Beloqui A."/>
            <person name="Lopez-Cortez N."/>
            <person name="Guazzaroni M.E."/>
            <person name="Heipieper H.J."/>
            <person name="Klages S."/>
            <person name="Kotsyurbenko O.R."/>
            <person name="Langer I."/>
            <person name="Nechitaylo T.Y."/>
            <person name="Lunsdorf H."/>
            <person name="Fernandez M."/>
            <person name="Juarez S."/>
            <person name="Ciordia S."/>
            <person name="Singer A."/>
            <person name="Kagan O."/>
            <person name="Egorova O."/>
            <person name="Petit P.A."/>
            <person name="Stogios P."/>
            <person name="Kim Y."/>
            <person name="Tchigvintsev A."/>
            <person name="Flick R."/>
            <person name="Denaro R."/>
            <person name="Genovese M."/>
            <person name="Albar J.P."/>
            <person name="Reva O.N."/>
            <person name="Martinez-Gomariz M."/>
            <person name="Tran H."/>
            <person name="Ferrer M."/>
            <person name="Savchenko A."/>
            <person name="Yakunin A.F."/>
            <person name="Yakimov M.M."/>
            <person name="Golyshina O.V."/>
            <person name="Reinhardt R."/>
            <person name="Golyshin P.N."/>
        </authorList>
    </citation>
    <scope>NUCLEOTIDE SEQUENCE [LARGE SCALE GENOMIC DNA]</scope>
</reference>
<dbReference type="HOGENOM" id="CLU_1249071_0_0_6"/>
<feature type="transmembrane region" description="Helical" evidence="5">
    <location>
        <begin position="6"/>
        <end position="31"/>
    </location>
</feature>
<proteinExistence type="predicted"/>
<evidence type="ECO:0000256" key="4">
    <source>
        <dbReference type="ARBA" id="ARBA00023136"/>
    </source>
</evidence>